<dbReference type="STRING" id="1196353.SAMN05444921_12153"/>
<dbReference type="OrthoDB" id="9983756at2"/>
<reference evidence="2" key="1">
    <citation type="submission" date="2016-10" db="EMBL/GenBank/DDBJ databases">
        <authorList>
            <person name="Varghese N."/>
            <person name="Submissions S."/>
        </authorList>
    </citation>
    <scope>NUCLEOTIDE SEQUENCE [LARGE SCALE GENOMIC DNA]</scope>
    <source>
        <strain evidence="2">CGMCC 4.7042</strain>
    </source>
</reference>
<dbReference type="RefSeq" id="WP_093659325.1">
    <property type="nucleotide sequence ID" value="NZ_FNHI01000021.1"/>
</dbReference>
<organism evidence="1 2">
    <name type="scientific">Streptomyces wuyuanensis</name>
    <dbReference type="NCBI Taxonomy" id="1196353"/>
    <lineage>
        <taxon>Bacteria</taxon>
        <taxon>Bacillati</taxon>
        <taxon>Actinomycetota</taxon>
        <taxon>Actinomycetes</taxon>
        <taxon>Kitasatosporales</taxon>
        <taxon>Streptomycetaceae</taxon>
        <taxon>Streptomyces</taxon>
    </lineage>
</organism>
<sequence length="99" mass="10815">MNVTRIRTPRGSRIEPALEQGWDEFTKLTWKAAAVAHDTGIRVEAHRSQYTADGVIMSGYYDLAIGSSITGPRSFSAAWDYLNGVATGAEQARRTQPSA</sequence>
<proteinExistence type="predicted"/>
<evidence type="ECO:0000313" key="1">
    <source>
        <dbReference type="EMBL" id="SDN18377.1"/>
    </source>
</evidence>
<gene>
    <name evidence="1" type="ORF">SAMN05444921_12153</name>
</gene>
<evidence type="ECO:0000313" key="2">
    <source>
        <dbReference type="Proteomes" id="UP000199063"/>
    </source>
</evidence>
<dbReference type="GeneID" id="40832635"/>
<dbReference type="EMBL" id="FNHI01000021">
    <property type="protein sequence ID" value="SDN18377.1"/>
    <property type="molecule type" value="Genomic_DNA"/>
</dbReference>
<dbReference type="AlphaFoldDB" id="A0A1G9ZBD7"/>
<protein>
    <submittedName>
        <fullName evidence="1">Uncharacterized protein</fullName>
    </submittedName>
</protein>
<name>A0A1G9ZBD7_9ACTN</name>
<dbReference type="Proteomes" id="UP000199063">
    <property type="component" value="Unassembled WGS sequence"/>
</dbReference>
<accession>A0A1G9ZBD7</accession>
<keyword evidence="2" id="KW-1185">Reference proteome</keyword>